<dbReference type="InterPro" id="IPR002347">
    <property type="entry name" value="SDR_fam"/>
</dbReference>
<dbReference type="EC" id="1.1.1.100" evidence="3"/>
<dbReference type="PANTHER" id="PTHR43639">
    <property type="entry name" value="OXIDOREDUCTASE, SHORT-CHAIN DEHYDROGENASE/REDUCTASE FAMILY (AFU_ORTHOLOGUE AFUA_5G02870)"/>
    <property type="match status" value="1"/>
</dbReference>
<dbReference type="KEGG" id="plon:Pla110_16110"/>
<protein>
    <submittedName>
        <fullName evidence="3">3-oxoacyl-[acyl-carrier-protein] reductase FabG</fullName>
        <ecNumber evidence="3">1.1.1.100</ecNumber>
    </submittedName>
</protein>
<evidence type="ECO:0000313" key="4">
    <source>
        <dbReference type="Proteomes" id="UP000317178"/>
    </source>
</evidence>
<dbReference type="PRINTS" id="PR00081">
    <property type="entry name" value="GDHRDH"/>
</dbReference>
<name>A0A518CKY7_9PLAN</name>
<dbReference type="Proteomes" id="UP000317178">
    <property type="component" value="Chromosome"/>
</dbReference>
<dbReference type="GO" id="GO:0004316">
    <property type="term" value="F:3-oxoacyl-[acyl-carrier-protein] reductase (NADPH) activity"/>
    <property type="evidence" value="ECO:0007669"/>
    <property type="project" value="UniProtKB-EC"/>
</dbReference>
<keyword evidence="2 3" id="KW-0560">Oxidoreductase</keyword>
<evidence type="ECO:0000256" key="2">
    <source>
        <dbReference type="ARBA" id="ARBA00023002"/>
    </source>
</evidence>
<accession>A0A518CKY7</accession>
<dbReference type="AlphaFoldDB" id="A0A518CKY7"/>
<evidence type="ECO:0000313" key="3">
    <source>
        <dbReference type="EMBL" id="QDU79891.1"/>
    </source>
</evidence>
<proteinExistence type="inferred from homology"/>
<organism evidence="3 4">
    <name type="scientific">Polystyrenella longa</name>
    <dbReference type="NCBI Taxonomy" id="2528007"/>
    <lineage>
        <taxon>Bacteria</taxon>
        <taxon>Pseudomonadati</taxon>
        <taxon>Planctomycetota</taxon>
        <taxon>Planctomycetia</taxon>
        <taxon>Planctomycetales</taxon>
        <taxon>Planctomycetaceae</taxon>
        <taxon>Polystyrenella</taxon>
    </lineage>
</organism>
<comment type="similarity">
    <text evidence="1">Belongs to the short-chain dehydrogenases/reductases (SDR) family.</text>
</comment>
<keyword evidence="4" id="KW-1185">Reference proteome</keyword>
<sequence length="276" mass="30004">MITLIEPNFRKVICALSSRTTSTNNFASLENQTSLVTGASTGIGREIALELARAGSDIVVHCRRSIEAAEKVADEIRLIGRSATVISQDLYETAELVAFAEQTWEEQGGFQIAVLNAGVDLLTGAAKDWDYNRKLDALLKIDVTSTAVLGRAWGTRMKEAGNGSLITIGWDQSDRGMEGDSGELFSMAKNSVMGFTRSLALSLAPEVRVNCVSPGWIRTAWGDGASGYWQQRVLNETPLKRWGEPTDIARMIRFLSSEEANFVTGQVINVNGGVVR</sequence>
<dbReference type="InterPro" id="IPR036291">
    <property type="entry name" value="NAD(P)-bd_dom_sf"/>
</dbReference>
<dbReference type="EMBL" id="CP036281">
    <property type="protein sequence ID" value="QDU79891.1"/>
    <property type="molecule type" value="Genomic_DNA"/>
</dbReference>
<reference evidence="3 4" key="1">
    <citation type="submission" date="2019-02" db="EMBL/GenBank/DDBJ databases">
        <title>Deep-cultivation of Planctomycetes and their phenomic and genomic characterization uncovers novel biology.</title>
        <authorList>
            <person name="Wiegand S."/>
            <person name="Jogler M."/>
            <person name="Boedeker C."/>
            <person name="Pinto D."/>
            <person name="Vollmers J."/>
            <person name="Rivas-Marin E."/>
            <person name="Kohn T."/>
            <person name="Peeters S.H."/>
            <person name="Heuer A."/>
            <person name="Rast P."/>
            <person name="Oberbeckmann S."/>
            <person name="Bunk B."/>
            <person name="Jeske O."/>
            <person name="Meyerdierks A."/>
            <person name="Storesund J.E."/>
            <person name="Kallscheuer N."/>
            <person name="Luecker S."/>
            <person name="Lage O.M."/>
            <person name="Pohl T."/>
            <person name="Merkel B.J."/>
            <person name="Hornburger P."/>
            <person name="Mueller R.-W."/>
            <person name="Bruemmer F."/>
            <person name="Labrenz M."/>
            <person name="Spormann A.M."/>
            <person name="Op den Camp H."/>
            <person name="Overmann J."/>
            <person name="Amann R."/>
            <person name="Jetten M.S.M."/>
            <person name="Mascher T."/>
            <person name="Medema M.H."/>
            <person name="Devos D.P."/>
            <person name="Kaster A.-K."/>
            <person name="Ovreas L."/>
            <person name="Rohde M."/>
            <person name="Galperin M.Y."/>
            <person name="Jogler C."/>
        </authorList>
    </citation>
    <scope>NUCLEOTIDE SEQUENCE [LARGE SCALE GENOMIC DNA]</scope>
    <source>
        <strain evidence="3 4">Pla110</strain>
    </source>
</reference>
<dbReference type="Pfam" id="PF13561">
    <property type="entry name" value="adh_short_C2"/>
    <property type="match status" value="1"/>
</dbReference>
<evidence type="ECO:0000256" key="1">
    <source>
        <dbReference type="ARBA" id="ARBA00006484"/>
    </source>
</evidence>
<dbReference type="SUPFAM" id="SSF51735">
    <property type="entry name" value="NAD(P)-binding Rossmann-fold domains"/>
    <property type="match status" value="1"/>
</dbReference>
<dbReference type="Gene3D" id="3.40.50.720">
    <property type="entry name" value="NAD(P)-binding Rossmann-like Domain"/>
    <property type="match status" value="1"/>
</dbReference>
<dbReference type="PANTHER" id="PTHR43639:SF1">
    <property type="entry name" value="SHORT-CHAIN DEHYDROGENASE_REDUCTASE FAMILY PROTEIN"/>
    <property type="match status" value="1"/>
</dbReference>
<gene>
    <name evidence="3" type="primary">fabG_4</name>
    <name evidence="3" type="ORF">Pla110_16110</name>
</gene>